<dbReference type="InterPro" id="IPR019734">
    <property type="entry name" value="TPR_rpt"/>
</dbReference>
<dbReference type="Pfam" id="PF13181">
    <property type="entry name" value="TPR_8"/>
    <property type="match status" value="1"/>
</dbReference>
<gene>
    <name evidence="2" type="ORF">IPV69_24635</name>
</gene>
<keyword evidence="1" id="KW-0802">TPR repeat</keyword>
<evidence type="ECO:0000313" key="2">
    <source>
        <dbReference type="EMBL" id="QOV89353.1"/>
    </source>
</evidence>
<dbReference type="SUPFAM" id="SSF48452">
    <property type="entry name" value="TPR-like"/>
    <property type="match status" value="1"/>
</dbReference>
<dbReference type="AlphaFoldDB" id="A0A7M2WVA1"/>
<accession>A0A7M2WVA1</accession>
<feature type="repeat" description="TPR" evidence="1">
    <location>
        <begin position="22"/>
        <end position="55"/>
    </location>
</feature>
<sequence>MSNASDRLTKLQAMLERQPGDTFTLYAIGLEYKKAGDHERAIEHLDKVIQFDPGYCYAYYQKGQILETVGDIDAAKTVYQAGIASARAKGDAHALSELQGALQMIE</sequence>
<keyword evidence="3" id="KW-1185">Reference proteome</keyword>
<name>A0A7M2WVA1_9BACT</name>
<dbReference type="Gene3D" id="1.25.40.10">
    <property type="entry name" value="Tetratricopeptide repeat domain"/>
    <property type="match status" value="1"/>
</dbReference>
<dbReference type="PROSITE" id="PS50005">
    <property type="entry name" value="TPR"/>
    <property type="match status" value="1"/>
</dbReference>
<evidence type="ECO:0000256" key="1">
    <source>
        <dbReference type="PROSITE-ProRule" id="PRU00339"/>
    </source>
</evidence>
<dbReference type="KEGG" id="hbs:IPV69_24635"/>
<dbReference type="Pfam" id="PF00515">
    <property type="entry name" value="TPR_1"/>
    <property type="match status" value="1"/>
</dbReference>
<dbReference type="Proteomes" id="UP000593765">
    <property type="component" value="Chromosome"/>
</dbReference>
<dbReference type="EMBL" id="CP063458">
    <property type="protein sequence ID" value="QOV89353.1"/>
    <property type="molecule type" value="Genomic_DNA"/>
</dbReference>
<evidence type="ECO:0000313" key="3">
    <source>
        <dbReference type="Proteomes" id="UP000593765"/>
    </source>
</evidence>
<dbReference type="SMART" id="SM00028">
    <property type="entry name" value="TPR"/>
    <property type="match status" value="2"/>
</dbReference>
<dbReference type="RefSeq" id="WP_206292387.1">
    <property type="nucleotide sequence ID" value="NZ_CP063458.1"/>
</dbReference>
<protein>
    <submittedName>
        <fullName evidence="2">Tetratricopeptide repeat protein</fullName>
    </submittedName>
</protein>
<organism evidence="2 3">
    <name type="scientific">Humisphaera borealis</name>
    <dbReference type="NCBI Taxonomy" id="2807512"/>
    <lineage>
        <taxon>Bacteria</taxon>
        <taxon>Pseudomonadati</taxon>
        <taxon>Planctomycetota</taxon>
        <taxon>Phycisphaerae</taxon>
        <taxon>Tepidisphaerales</taxon>
        <taxon>Tepidisphaeraceae</taxon>
        <taxon>Humisphaera</taxon>
    </lineage>
</organism>
<dbReference type="InterPro" id="IPR011990">
    <property type="entry name" value="TPR-like_helical_dom_sf"/>
</dbReference>
<proteinExistence type="predicted"/>
<reference evidence="2 3" key="1">
    <citation type="submission" date="2020-10" db="EMBL/GenBank/DDBJ databases">
        <title>Wide distribution of Phycisphaera-like planctomycetes from WD2101 soil group in peatlands and genome analysis of the first cultivated representative.</title>
        <authorList>
            <person name="Dedysh S.N."/>
            <person name="Beletsky A.V."/>
            <person name="Ivanova A."/>
            <person name="Kulichevskaya I.S."/>
            <person name="Suzina N.E."/>
            <person name="Philippov D.A."/>
            <person name="Rakitin A.L."/>
            <person name="Mardanov A.V."/>
            <person name="Ravin N.V."/>
        </authorList>
    </citation>
    <scope>NUCLEOTIDE SEQUENCE [LARGE SCALE GENOMIC DNA]</scope>
    <source>
        <strain evidence="2 3">M1803</strain>
    </source>
</reference>